<dbReference type="RefSeq" id="WP_093619561.1">
    <property type="nucleotide sequence ID" value="NZ_BOMT01000067.1"/>
</dbReference>
<dbReference type="EMBL" id="FONV01000012">
    <property type="protein sequence ID" value="SFF53204.1"/>
    <property type="molecule type" value="Genomic_DNA"/>
</dbReference>
<dbReference type="OrthoDB" id="5244255at2"/>
<organism evidence="1 2">
    <name type="scientific">Actinoplanes philippinensis</name>
    <dbReference type="NCBI Taxonomy" id="35752"/>
    <lineage>
        <taxon>Bacteria</taxon>
        <taxon>Bacillati</taxon>
        <taxon>Actinomycetota</taxon>
        <taxon>Actinomycetes</taxon>
        <taxon>Micromonosporales</taxon>
        <taxon>Micromonosporaceae</taxon>
        <taxon>Actinoplanes</taxon>
    </lineage>
</organism>
<accession>A0A1I2JF69</accession>
<evidence type="ECO:0000313" key="2">
    <source>
        <dbReference type="Proteomes" id="UP000199645"/>
    </source>
</evidence>
<evidence type="ECO:0000313" key="1">
    <source>
        <dbReference type="EMBL" id="SFF53204.1"/>
    </source>
</evidence>
<reference evidence="1 2" key="1">
    <citation type="submission" date="2016-10" db="EMBL/GenBank/DDBJ databases">
        <authorList>
            <person name="de Groot N.N."/>
        </authorList>
    </citation>
    <scope>NUCLEOTIDE SEQUENCE [LARGE SCALE GENOMIC DNA]</scope>
    <source>
        <strain evidence="1 2">DSM 43019</strain>
    </source>
</reference>
<dbReference type="Proteomes" id="UP000199645">
    <property type="component" value="Unassembled WGS sequence"/>
</dbReference>
<dbReference type="STRING" id="35752.SAMN05421541_112232"/>
<proteinExistence type="predicted"/>
<sequence length="162" mass="17175">MSDVSVLPGSLAVRNLFEDLLGREVTVSPGDPISAPEVPLTTTAIFTDNGQKIYAVMGMTLSLAANAGAALGLLPAGAAEDSIDEKQLFPNLAENVFELCNVFTSLLNREGAPHVKLYQVIYPNQELPADARAVLLALGRRLDLAVEVNRYGKGKLSLSLAP</sequence>
<protein>
    <submittedName>
        <fullName evidence="1">Uncharacterized protein</fullName>
    </submittedName>
</protein>
<keyword evidence="2" id="KW-1185">Reference proteome</keyword>
<dbReference type="AlphaFoldDB" id="A0A1I2JF69"/>
<name>A0A1I2JF69_9ACTN</name>
<gene>
    <name evidence="1" type="ORF">SAMN05421541_112232</name>
</gene>